<evidence type="ECO:0000256" key="4">
    <source>
        <dbReference type="ARBA" id="ARBA00022490"/>
    </source>
</evidence>
<dbReference type="RefSeq" id="WP_221251522.1">
    <property type="nucleotide sequence ID" value="NZ_AP024355.1"/>
</dbReference>
<dbReference type="Gene3D" id="3.40.50.300">
    <property type="entry name" value="P-loop containing nucleotide triphosphate hydrolases"/>
    <property type="match status" value="1"/>
</dbReference>
<evidence type="ECO:0000256" key="6">
    <source>
        <dbReference type="ARBA" id="ARBA00022723"/>
    </source>
</evidence>
<evidence type="ECO:0000256" key="9">
    <source>
        <dbReference type="ARBA" id="ARBA00022842"/>
    </source>
</evidence>
<dbReference type="EMBL" id="AP024355">
    <property type="protein sequence ID" value="BCR04100.1"/>
    <property type="molecule type" value="Genomic_DNA"/>
</dbReference>
<keyword evidence="4" id="KW-0963">Cytoplasm</keyword>
<name>A0ABN6DVD7_9BACT</name>
<keyword evidence="7" id="KW-0547">Nucleotide-binding</keyword>
<evidence type="ECO:0000313" key="11">
    <source>
        <dbReference type="EMBL" id="BCR04100.1"/>
    </source>
</evidence>
<keyword evidence="12" id="KW-1185">Reference proteome</keyword>
<evidence type="ECO:0000256" key="8">
    <source>
        <dbReference type="ARBA" id="ARBA00022840"/>
    </source>
</evidence>
<proteinExistence type="inferred from homology"/>
<comment type="subcellular location">
    <subcellularLocation>
        <location evidence="1">Cytoplasm</location>
    </subcellularLocation>
</comment>
<evidence type="ECO:0000256" key="7">
    <source>
        <dbReference type="ARBA" id="ARBA00022741"/>
    </source>
</evidence>
<dbReference type="InterPro" id="IPR027417">
    <property type="entry name" value="P-loop_NTPase"/>
</dbReference>
<dbReference type="PANTHER" id="PTHR33540:SF2">
    <property type="entry name" value="TRNA THREONYLCARBAMOYLADENOSINE BIOSYNTHESIS PROTEIN TSAE"/>
    <property type="match status" value="1"/>
</dbReference>
<reference evidence="11 12" key="2">
    <citation type="journal article" date="2021" name="Int. J. Syst. Evol. Microbiol.">
        <title>Isolation and Polyphasic Characterization of Desulfuromonas versatilis sp. Nov., an Electrogenic Bacteria Capable of Versatile Metabolism Isolated from a Graphene Oxide-Reducing Enrichment Culture.</title>
        <authorList>
            <person name="Xie L."/>
            <person name="Yoshida N."/>
            <person name="Ishii S."/>
            <person name="Meng L."/>
        </authorList>
    </citation>
    <scope>NUCLEOTIDE SEQUENCE [LARGE SCALE GENOMIC DNA]</scope>
    <source>
        <strain evidence="11 12">NIT-T3</strain>
    </source>
</reference>
<protein>
    <recommendedName>
        <fullName evidence="3">tRNA threonylcarbamoyladenosine biosynthesis protein TsaE</fullName>
    </recommendedName>
    <alternativeName>
        <fullName evidence="10">t(6)A37 threonylcarbamoyladenosine biosynthesis protein TsaE</fullName>
    </alternativeName>
</protein>
<reference evidence="11 12" key="1">
    <citation type="journal article" date="2016" name="C (Basel)">
        <title>Selective Growth of and Electricity Production by Marine Exoelectrogenic Bacteria in Self-Aggregated Hydrogel of Microbially Reduced Graphene Oxide.</title>
        <authorList>
            <person name="Yoshida N."/>
            <person name="Goto Y."/>
            <person name="Miyata Y."/>
        </authorList>
    </citation>
    <scope>NUCLEOTIDE SEQUENCE [LARGE SCALE GENOMIC DNA]</scope>
    <source>
        <strain evidence="11 12">NIT-T3</strain>
    </source>
</reference>
<evidence type="ECO:0000313" key="12">
    <source>
        <dbReference type="Proteomes" id="UP001319827"/>
    </source>
</evidence>
<evidence type="ECO:0000256" key="5">
    <source>
        <dbReference type="ARBA" id="ARBA00022694"/>
    </source>
</evidence>
<dbReference type="InterPro" id="IPR003442">
    <property type="entry name" value="T6A_TsaE"/>
</dbReference>
<evidence type="ECO:0000256" key="1">
    <source>
        <dbReference type="ARBA" id="ARBA00004496"/>
    </source>
</evidence>
<keyword evidence="8" id="KW-0067">ATP-binding</keyword>
<evidence type="ECO:0000256" key="2">
    <source>
        <dbReference type="ARBA" id="ARBA00007599"/>
    </source>
</evidence>
<dbReference type="NCBIfam" id="TIGR00150">
    <property type="entry name" value="T6A_YjeE"/>
    <property type="match status" value="1"/>
</dbReference>
<gene>
    <name evidence="11" type="ORF">DESUT3_11690</name>
</gene>
<dbReference type="Pfam" id="PF02367">
    <property type="entry name" value="TsaE"/>
    <property type="match status" value="1"/>
</dbReference>
<dbReference type="SUPFAM" id="SSF52540">
    <property type="entry name" value="P-loop containing nucleoside triphosphate hydrolases"/>
    <property type="match status" value="1"/>
</dbReference>
<organism evidence="11 12">
    <name type="scientific">Desulfuromonas versatilis</name>
    <dbReference type="NCBI Taxonomy" id="2802975"/>
    <lineage>
        <taxon>Bacteria</taxon>
        <taxon>Pseudomonadati</taxon>
        <taxon>Thermodesulfobacteriota</taxon>
        <taxon>Desulfuromonadia</taxon>
        <taxon>Desulfuromonadales</taxon>
        <taxon>Desulfuromonadaceae</taxon>
        <taxon>Desulfuromonas</taxon>
    </lineage>
</organism>
<keyword evidence="5" id="KW-0819">tRNA processing</keyword>
<dbReference type="PANTHER" id="PTHR33540">
    <property type="entry name" value="TRNA THREONYLCARBAMOYLADENOSINE BIOSYNTHESIS PROTEIN TSAE"/>
    <property type="match status" value="1"/>
</dbReference>
<sequence length="163" mass="18092">MRELVLTTASPEETRELGRLLGSLLSGPMTLLISGDLGAGKTCFTQGFARGLDVPAEEAVASPSYTLMNQYHGRLELAHFDLYRLNHPDDLDDLGFDEVVAGDGVTVVEWADRFPDLKLPGLVLHLEYLDEQRRSIALRARGTAAEKELEKLAVQWQQKRGDK</sequence>
<comment type="similarity">
    <text evidence="2">Belongs to the TsaE family.</text>
</comment>
<keyword evidence="9" id="KW-0460">Magnesium</keyword>
<evidence type="ECO:0000256" key="3">
    <source>
        <dbReference type="ARBA" id="ARBA00019010"/>
    </source>
</evidence>
<keyword evidence="6" id="KW-0479">Metal-binding</keyword>
<evidence type="ECO:0000256" key="10">
    <source>
        <dbReference type="ARBA" id="ARBA00032441"/>
    </source>
</evidence>
<accession>A0ABN6DVD7</accession>
<dbReference type="Proteomes" id="UP001319827">
    <property type="component" value="Chromosome"/>
</dbReference>